<dbReference type="Proteomes" id="UP000281181">
    <property type="component" value="Segment"/>
</dbReference>
<name>A0A3G3M605_9CAUD</name>
<dbReference type="Pfam" id="PF13578">
    <property type="entry name" value="Methyltransf_24"/>
    <property type="match status" value="1"/>
</dbReference>
<protein>
    <recommendedName>
        <fullName evidence="3">Methyltransferase</fullName>
    </recommendedName>
</protein>
<dbReference type="KEGG" id="vg:55007294"/>
<dbReference type="Gene3D" id="3.40.50.150">
    <property type="entry name" value="Vaccinia Virus protein VP39"/>
    <property type="match status" value="1"/>
</dbReference>
<evidence type="ECO:0000313" key="1">
    <source>
        <dbReference type="EMBL" id="AYR01875.1"/>
    </source>
</evidence>
<reference evidence="1 2" key="1">
    <citation type="submission" date="2018-09" db="EMBL/GenBank/DDBJ databases">
        <authorList>
            <person name="You S."/>
        </authorList>
    </citation>
    <scope>NUCLEOTIDE SEQUENCE [LARGE SCALE GENOMIC DNA]</scope>
</reference>
<evidence type="ECO:0008006" key="3">
    <source>
        <dbReference type="Google" id="ProtNLM"/>
    </source>
</evidence>
<dbReference type="GeneID" id="55007294"/>
<dbReference type="RefSeq" id="YP_009816060.1">
    <property type="nucleotide sequence ID" value="NC_048102.1"/>
</dbReference>
<organism evidence="1 2">
    <name type="scientific">Synechococcus phage S-P4</name>
    <dbReference type="NCBI Taxonomy" id="2484640"/>
    <lineage>
        <taxon>Viruses</taxon>
        <taxon>Duplodnaviria</taxon>
        <taxon>Heunggongvirae</taxon>
        <taxon>Uroviricota</taxon>
        <taxon>Caudoviricetes</taxon>
        <taxon>Pantevenvirales</taxon>
        <taxon>Kyanoviridae</taxon>
        <taxon>Leucotheavirus</taxon>
        <taxon>Leucotheavirus sp4</taxon>
    </lineage>
</organism>
<keyword evidence="2" id="KW-1185">Reference proteome</keyword>
<proteinExistence type="predicted"/>
<accession>A0A3G3M605</accession>
<evidence type="ECO:0000313" key="2">
    <source>
        <dbReference type="Proteomes" id="UP000281181"/>
    </source>
</evidence>
<dbReference type="EMBL" id="MH920639">
    <property type="protein sequence ID" value="AYR01875.1"/>
    <property type="molecule type" value="Genomic_DNA"/>
</dbReference>
<dbReference type="InterPro" id="IPR029063">
    <property type="entry name" value="SAM-dependent_MTases_sf"/>
</dbReference>
<dbReference type="SUPFAM" id="SSF53335">
    <property type="entry name" value="S-adenosyl-L-methionine-dependent methyltransferases"/>
    <property type="match status" value="1"/>
</dbReference>
<sequence>MSGIPLLHTPDTFNPNRPGPVYDFTDAPSDVRSIIHCINFLGDDLVGAEIGVCKGFSFMTLLHNCSIKKLYGVDSYLPYDDYLIEKYDGVTANYSIDEKQIKYNRAVCYNNIEYSGHKDKVIFLEKDSNDAANDIEDASLDFIFIDTYMTYEQACQDIETWYPKVKPGGIFAGHDYRCPVIEQVITNFRKKNSIDNRMSIFDNTFIWYK</sequence>